<feature type="region of interest" description="Disordered" evidence="1">
    <location>
        <begin position="563"/>
        <end position="582"/>
    </location>
</feature>
<gene>
    <name evidence="2" type="ORF">SCF082_LOCUS52982</name>
</gene>
<reference evidence="2 3" key="1">
    <citation type="submission" date="2024-02" db="EMBL/GenBank/DDBJ databases">
        <authorList>
            <person name="Chen Y."/>
            <person name="Shah S."/>
            <person name="Dougan E. K."/>
            <person name="Thang M."/>
            <person name="Chan C."/>
        </authorList>
    </citation>
    <scope>NUCLEOTIDE SEQUENCE [LARGE SCALE GENOMIC DNA]</scope>
</reference>
<feature type="compositionally biased region" description="Low complexity" evidence="1">
    <location>
        <begin position="565"/>
        <end position="581"/>
    </location>
</feature>
<evidence type="ECO:0000313" key="2">
    <source>
        <dbReference type="EMBL" id="CAK9114354.1"/>
    </source>
</evidence>
<evidence type="ECO:0000256" key="1">
    <source>
        <dbReference type="SAM" id="MobiDB-lite"/>
    </source>
</evidence>
<evidence type="ECO:0000313" key="3">
    <source>
        <dbReference type="Proteomes" id="UP001642464"/>
    </source>
</evidence>
<dbReference type="Proteomes" id="UP001642464">
    <property type="component" value="Unassembled WGS sequence"/>
</dbReference>
<name>A0ABP0SPL3_9DINO</name>
<comment type="caution">
    <text evidence="2">The sequence shown here is derived from an EMBL/GenBank/DDBJ whole genome shotgun (WGS) entry which is preliminary data.</text>
</comment>
<keyword evidence="3" id="KW-1185">Reference proteome</keyword>
<proteinExistence type="predicted"/>
<organism evidence="2 3">
    <name type="scientific">Durusdinium trenchii</name>
    <dbReference type="NCBI Taxonomy" id="1381693"/>
    <lineage>
        <taxon>Eukaryota</taxon>
        <taxon>Sar</taxon>
        <taxon>Alveolata</taxon>
        <taxon>Dinophyceae</taxon>
        <taxon>Suessiales</taxon>
        <taxon>Symbiodiniaceae</taxon>
        <taxon>Durusdinium</taxon>
    </lineage>
</organism>
<sequence>MADPEDMITLIQMILIQGFRTDPDEPGVEKLSVWTPNDWENATQVARAFSIGRMESLAVSHLMERVSPEMLLELKEASRCRGMRQWLTHDVIAKEMFNRGWSSGTGGFAAWSIESSNDAENILVAKFIERLKKDWDRLPSGMKKPWLFKDALQVHASCGGFIAIMAALEKSVPKGDFDAASATLSDQFNSGYLDPDITAFLEVSTPPIKLNIVASVEQRKQADMHEKERELQEKVTAATVEQLRHKFNQDIETLKSRVQGKGQQHTKAFMEKNCKLVFVGDGKNAFPEIAKFLAAWGHMQLPISQQQTANTALLKHRTRLQHFLLESKLDPTNEITLIFDKSGLQSDGPGANSKDKRKATHPCHLVTADCHPSNSWMSSAVPEAGTIGPCPLIRCSDMLCYDPDCRPGPAARIEQKGVPAHSQILQSYLRGIEFGEKDVVVWVDVLANRYCEFGRAVLKRLLDGNSGRPRVIYFGCLRDEQADVQNALEEMVYTHWDQSDSAPPRSRPVEQAADPELVLLSWSSGQPCFPEAILTKYAEGTKGHKDIHAMNQELIALFPNARVQGAPTPRTGGRARATGRPDYSIDGGLKPVDHTRTLHKTMTPKNSFTVERKLYVAGVKGKPSLVLDVHYGLWIGNESEEEVTFAAGEIAGFNLGSFEEKVVAGLGERELSGLPFRFVNDLSLVSHDKKIMPLADYMHQICTVHGVADFELACHDVVQKQYPPESDGAEPVPVPYRYTLSPARNGKCQVYKPSAVTGDAVRL</sequence>
<dbReference type="EMBL" id="CAXAMM010044351">
    <property type="protein sequence ID" value="CAK9114354.1"/>
    <property type="molecule type" value="Genomic_DNA"/>
</dbReference>
<accession>A0ABP0SPL3</accession>
<protein>
    <submittedName>
        <fullName evidence="2">FO synthase subunit 1</fullName>
    </submittedName>
</protein>